<evidence type="ECO:0000313" key="1">
    <source>
        <dbReference type="EMBL" id="MBK4739051.1"/>
    </source>
</evidence>
<evidence type="ECO:0000313" key="2">
    <source>
        <dbReference type="Proteomes" id="UP000622890"/>
    </source>
</evidence>
<protein>
    <submittedName>
        <fullName evidence="1">Uncharacterized protein</fullName>
    </submittedName>
</protein>
<keyword evidence="2" id="KW-1185">Reference proteome</keyword>
<accession>A0A934SY86</accession>
<dbReference type="AlphaFoldDB" id="A0A934SY86"/>
<sequence>MLMEVPEELHREMGCTRAEFLRWLPGATRHAPMDGEGDVFRVRCGGGSVEITIEERPPRRIASIALPVLAVRFCFLGMDAGARQAFLSWFDAYTRRGGG</sequence>
<reference evidence="1" key="1">
    <citation type="submission" date="2021-01" db="EMBL/GenBank/DDBJ databases">
        <title>Genome sequence of strain Noviherbaspirillum sp. DKR-6.</title>
        <authorList>
            <person name="Chaudhary D.K."/>
        </authorList>
    </citation>
    <scope>NUCLEOTIDE SEQUENCE</scope>
    <source>
        <strain evidence="1">DKR-6</strain>
    </source>
</reference>
<gene>
    <name evidence="1" type="ORF">JJB74_30985</name>
</gene>
<dbReference type="EMBL" id="JAEPBG010000035">
    <property type="protein sequence ID" value="MBK4739051.1"/>
    <property type="molecule type" value="Genomic_DNA"/>
</dbReference>
<dbReference type="Proteomes" id="UP000622890">
    <property type="component" value="Unassembled WGS sequence"/>
</dbReference>
<dbReference type="RefSeq" id="WP_200598421.1">
    <property type="nucleotide sequence ID" value="NZ_JAEPBG010000035.1"/>
</dbReference>
<organism evidence="1 2">
    <name type="scientific">Noviherbaspirillum pedocola</name>
    <dbReference type="NCBI Taxonomy" id="2801341"/>
    <lineage>
        <taxon>Bacteria</taxon>
        <taxon>Pseudomonadati</taxon>
        <taxon>Pseudomonadota</taxon>
        <taxon>Betaproteobacteria</taxon>
        <taxon>Burkholderiales</taxon>
        <taxon>Oxalobacteraceae</taxon>
        <taxon>Noviherbaspirillum</taxon>
    </lineage>
</organism>
<name>A0A934SY86_9BURK</name>
<comment type="caution">
    <text evidence="1">The sequence shown here is derived from an EMBL/GenBank/DDBJ whole genome shotgun (WGS) entry which is preliminary data.</text>
</comment>
<proteinExistence type="predicted"/>